<dbReference type="SUPFAM" id="SSF55785">
    <property type="entry name" value="PYP-like sensor domain (PAS domain)"/>
    <property type="match status" value="2"/>
</dbReference>
<keyword evidence="13" id="KW-1185">Reference proteome</keyword>
<evidence type="ECO:0000256" key="6">
    <source>
        <dbReference type="PROSITE-ProRule" id="PRU00169"/>
    </source>
</evidence>
<dbReference type="InterPro" id="IPR001789">
    <property type="entry name" value="Sig_transdc_resp-reg_receiver"/>
</dbReference>
<dbReference type="Proteomes" id="UP000682843">
    <property type="component" value="Chromosome"/>
</dbReference>
<dbReference type="InterPro" id="IPR003661">
    <property type="entry name" value="HisK_dim/P_dom"/>
</dbReference>
<dbReference type="Pfam" id="PF01590">
    <property type="entry name" value="GAF"/>
    <property type="match status" value="1"/>
</dbReference>
<keyword evidence="5" id="KW-0418">Kinase</keyword>
<dbReference type="SMART" id="SM00387">
    <property type="entry name" value="HATPase_c"/>
    <property type="match status" value="1"/>
</dbReference>
<keyword evidence="3 6" id="KW-0597">Phosphoprotein</keyword>
<gene>
    <name evidence="12" type="ORF">RPMA_02440</name>
</gene>
<dbReference type="InterPro" id="IPR005467">
    <property type="entry name" value="His_kinase_dom"/>
</dbReference>
<evidence type="ECO:0000256" key="1">
    <source>
        <dbReference type="ARBA" id="ARBA00000085"/>
    </source>
</evidence>
<dbReference type="NCBIfam" id="TIGR00229">
    <property type="entry name" value="sensory_box"/>
    <property type="match status" value="2"/>
</dbReference>
<dbReference type="InterPro" id="IPR029016">
    <property type="entry name" value="GAF-like_dom_sf"/>
</dbReference>
<reference evidence="12 13" key="1">
    <citation type="submission" date="2019-02" db="EMBL/GenBank/DDBJ databases">
        <title>Emended description of the genus Rhodopseudomonas and description of Rhodopseudomonas albus sp. nov., a non-phototrophic, heavy-metal-tolerant bacterium isolated from garden soil.</title>
        <authorList>
            <person name="Bao Z."/>
            <person name="Cao W.W."/>
            <person name="Sato Y."/>
            <person name="Nishizawa T."/>
            <person name="Zhao J."/>
            <person name="Guo Y."/>
            <person name="Ohta H."/>
        </authorList>
    </citation>
    <scope>NUCLEOTIDE SEQUENCE [LARGE SCALE GENOMIC DNA]</scope>
    <source>
        <strain evidence="12 13">SK50-23</strain>
    </source>
</reference>
<evidence type="ECO:0000259" key="11">
    <source>
        <dbReference type="PROSITE" id="PS50113"/>
    </source>
</evidence>
<accession>A0ABX8A367</accession>
<dbReference type="PRINTS" id="PR00344">
    <property type="entry name" value="BCTRLSENSOR"/>
</dbReference>
<evidence type="ECO:0000259" key="9">
    <source>
        <dbReference type="PROSITE" id="PS50110"/>
    </source>
</evidence>
<feature type="domain" description="Response regulatory" evidence="9">
    <location>
        <begin position="898"/>
        <end position="1008"/>
    </location>
</feature>
<dbReference type="CDD" id="cd00130">
    <property type="entry name" value="PAS"/>
    <property type="match status" value="1"/>
</dbReference>
<dbReference type="Gene3D" id="3.30.450.20">
    <property type="entry name" value="PAS domain"/>
    <property type="match status" value="2"/>
</dbReference>
<evidence type="ECO:0000313" key="13">
    <source>
        <dbReference type="Proteomes" id="UP000682843"/>
    </source>
</evidence>
<dbReference type="Gene3D" id="3.30.450.40">
    <property type="match status" value="2"/>
</dbReference>
<dbReference type="SUPFAM" id="SSF52172">
    <property type="entry name" value="CheY-like"/>
    <property type="match status" value="1"/>
</dbReference>
<evidence type="ECO:0000256" key="7">
    <source>
        <dbReference type="SAM" id="Coils"/>
    </source>
</evidence>
<dbReference type="InterPro" id="IPR000014">
    <property type="entry name" value="PAS"/>
</dbReference>
<dbReference type="InterPro" id="IPR013655">
    <property type="entry name" value="PAS_fold_3"/>
</dbReference>
<evidence type="ECO:0000256" key="3">
    <source>
        <dbReference type="ARBA" id="ARBA00022553"/>
    </source>
</evidence>
<dbReference type="PANTHER" id="PTHR43065">
    <property type="entry name" value="SENSOR HISTIDINE KINASE"/>
    <property type="match status" value="1"/>
</dbReference>
<dbReference type="Gene3D" id="3.40.50.2300">
    <property type="match status" value="1"/>
</dbReference>
<dbReference type="Pfam" id="PF08447">
    <property type="entry name" value="PAS_3"/>
    <property type="match status" value="2"/>
</dbReference>
<proteinExistence type="predicted"/>
<dbReference type="SUPFAM" id="SSF47384">
    <property type="entry name" value="Homodimeric domain of signal transducing histidine kinase"/>
    <property type="match status" value="1"/>
</dbReference>
<dbReference type="CDD" id="cd00082">
    <property type="entry name" value="HisKA"/>
    <property type="match status" value="1"/>
</dbReference>
<dbReference type="InterPro" id="IPR036097">
    <property type="entry name" value="HisK_dim/P_sf"/>
</dbReference>
<sequence length="1013" mass="110124">MTRVRCHAICWSCIQGHRAHATYQGIPAARRTDISGLSALSILDTGERLIAATSLETIVEVLRHTARSAIGAEGIAVVLRDGDKCYYVAEDAIEPLWQGQSFPADDCVSGWAMQNRETVSISDVRLDDRVPQAAYAATFVRSLIMVPIGRPEPMAALGAYWSSPAPHDPETIARLESLARLATIAVDNANLAQARAKAERDLRESEERLRLAVENADVGFWDVDVINDRLIWPSRTKAMFGISPHVAVTMHDFYDGLHPDDRSLTTAAYLAAADPELRALYDVEYRTIGKEDGVVRWVAAKGRGVFDVSGRCLRVAGTALEITERKTSETRRSALIDLTQAIRNLHNPSDIAYAAAEVLGRTLGSTRVGYAAIDHDAETLHVDRDWTAAGVETLAGTLPLRAYGSFIDSLKAGEFTVIDDVRADARTAAAADALEAKDSFAFVNAPVLEHGRLVAVFFVNHGEPRNWSRGDLTLIREFADRTRNAVERVRGELALRESERRLRELNDTLEAQVEARSAERDRLWNLSQDMLARADYTGMMSAVSPAWTQVLGWTEHELLARGYATFMHPDDAPPTLEAIGRMAATSQPTRFENRISTSAGGWKSIEWTVSPESDGVNFIAVGRDLSYAKAREVELDRAREALRQSQKMEAMGSLTGGVAHDFNNLLTPIIGSLDMLVRKGVGSERERRLIDGALQSAERARILVQRLLAFARRQPLQPTAVDVGRLVENMVGLLSSTLGPTIDIRVDLAADLPPAEADPNQLEMALLNLAVNARDAMPNGGELAIVARRTSVRERKTSGLKLGHYVCLSVGDTGCGMDEETLRRATEPFFSTKGIGKGTGLGLSMVHGLAAQLGGGLFIDSAVGRGTTTELWLPISAMAIENAEAVHTAPQTEPIRGIALLVDDEELVRMSTADMLADLGYEVVETASAEQALSLIETGLIPDLVVTDHLMPGMNGVELARELKAKRPELPVLIVSGYAEAEGVDPDIARLTKPFRIAELADGLSALMPVTSP</sequence>
<comment type="catalytic activity">
    <reaction evidence="1">
        <text>ATP + protein L-histidine = ADP + protein N-phospho-L-histidine.</text>
        <dbReference type="EC" id="2.7.13.3"/>
    </reaction>
</comment>
<dbReference type="SMART" id="SM00065">
    <property type="entry name" value="GAF"/>
    <property type="match status" value="2"/>
</dbReference>
<evidence type="ECO:0000256" key="5">
    <source>
        <dbReference type="ARBA" id="ARBA00022777"/>
    </source>
</evidence>
<evidence type="ECO:0000259" key="10">
    <source>
        <dbReference type="PROSITE" id="PS50112"/>
    </source>
</evidence>
<dbReference type="Pfam" id="PF02518">
    <property type="entry name" value="HATPase_c"/>
    <property type="match status" value="1"/>
</dbReference>
<dbReference type="Gene3D" id="3.30.565.10">
    <property type="entry name" value="Histidine kinase-like ATPase, C-terminal domain"/>
    <property type="match status" value="1"/>
</dbReference>
<evidence type="ECO:0000256" key="4">
    <source>
        <dbReference type="ARBA" id="ARBA00022679"/>
    </source>
</evidence>
<dbReference type="InterPro" id="IPR003594">
    <property type="entry name" value="HATPase_dom"/>
</dbReference>
<dbReference type="InterPro" id="IPR035965">
    <property type="entry name" value="PAS-like_dom_sf"/>
</dbReference>
<dbReference type="Gene3D" id="1.10.287.130">
    <property type="match status" value="1"/>
</dbReference>
<dbReference type="EC" id="2.7.13.3" evidence="2"/>
<dbReference type="InterPro" id="IPR004358">
    <property type="entry name" value="Sig_transdc_His_kin-like_C"/>
</dbReference>
<dbReference type="PROSITE" id="PS50113">
    <property type="entry name" value="PAC"/>
    <property type="match status" value="1"/>
</dbReference>
<evidence type="ECO:0000259" key="8">
    <source>
        <dbReference type="PROSITE" id="PS50109"/>
    </source>
</evidence>
<dbReference type="PROSITE" id="PS50109">
    <property type="entry name" value="HIS_KIN"/>
    <property type="match status" value="1"/>
</dbReference>
<dbReference type="InterPro" id="IPR000700">
    <property type="entry name" value="PAS-assoc_C"/>
</dbReference>
<dbReference type="SUPFAM" id="SSF55874">
    <property type="entry name" value="ATPase domain of HSP90 chaperone/DNA topoisomerase II/histidine kinase"/>
    <property type="match status" value="1"/>
</dbReference>
<dbReference type="PANTHER" id="PTHR43065:SF42">
    <property type="entry name" value="TWO-COMPONENT SENSOR PPRA"/>
    <property type="match status" value="1"/>
</dbReference>
<feature type="domain" description="PAS" evidence="10">
    <location>
        <begin position="205"/>
        <end position="276"/>
    </location>
</feature>
<dbReference type="InterPro" id="IPR011006">
    <property type="entry name" value="CheY-like_superfamily"/>
</dbReference>
<keyword evidence="4" id="KW-0808">Transferase</keyword>
<dbReference type="SUPFAM" id="SSF55781">
    <property type="entry name" value="GAF domain-like"/>
    <property type="match status" value="2"/>
</dbReference>
<dbReference type="SMART" id="SM00448">
    <property type="entry name" value="REC"/>
    <property type="match status" value="1"/>
</dbReference>
<dbReference type="Pfam" id="PF13185">
    <property type="entry name" value="GAF_2"/>
    <property type="match status" value="1"/>
</dbReference>
<feature type="domain" description="PAC" evidence="11">
    <location>
        <begin position="281"/>
        <end position="334"/>
    </location>
</feature>
<organism evidence="12 13">
    <name type="scientific">Tardiphaga alba</name>
    <dbReference type="NCBI Taxonomy" id="340268"/>
    <lineage>
        <taxon>Bacteria</taxon>
        <taxon>Pseudomonadati</taxon>
        <taxon>Pseudomonadota</taxon>
        <taxon>Alphaproteobacteria</taxon>
        <taxon>Hyphomicrobiales</taxon>
        <taxon>Nitrobacteraceae</taxon>
        <taxon>Tardiphaga</taxon>
    </lineage>
</organism>
<feature type="modified residue" description="4-aspartylphosphate" evidence="6">
    <location>
        <position position="948"/>
    </location>
</feature>
<dbReference type="SMART" id="SM00388">
    <property type="entry name" value="HisKA"/>
    <property type="match status" value="1"/>
</dbReference>
<dbReference type="PROSITE" id="PS50112">
    <property type="entry name" value="PAS"/>
    <property type="match status" value="2"/>
</dbReference>
<dbReference type="PROSITE" id="PS50110">
    <property type="entry name" value="RESPONSE_REGULATORY"/>
    <property type="match status" value="1"/>
</dbReference>
<dbReference type="Pfam" id="PF00072">
    <property type="entry name" value="Response_reg"/>
    <property type="match status" value="1"/>
</dbReference>
<feature type="domain" description="PAS" evidence="10">
    <location>
        <begin position="535"/>
        <end position="586"/>
    </location>
</feature>
<feature type="coiled-coil region" evidence="7">
    <location>
        <begin position="188"/>
        <end position="215"/>
    </location>
</feature>
<name>A0ABX8A367_9BRAD</name>
<protein>
    <recommendedName>
        <fullName evidence="2">histidine kinase</fullName>
        <ecNumber evidence="2">2.7.13.3</ecNumber>
    </recommendedName>
</protein>
<feature type="domain" description="Histidine kinase" evidence="8">
    <location>
        <begin position="657"/>
        <end position="877"/>
    </location>
</feature>
<dbReference type="Pfam" id="PF00512">
    <property type="entry name" value="HisKA"/>
    <property type="match status" value="1"/>
</dbReference>
<dbReference type="EMBL" id="CP036498">
    <property type="protein sequence ID" value="QUS37842.1"/>
    <property type="molecule type" value="Genomic_DNA"/>
</dbReference>
<evidence type="ECO:0000256" key="2">
    <source>
        <dbReference type="ARBA" id="ARBA00012438"/>
    </source>
</evidence>
<dbReference type="InterPro" id="IPR036890">
    <property type="entry name" value="HATPase_C_sf"/>
</dbReference>
<keyword evidence="7" id="KW-0175">Coiled coil</keyword>
<evidence type="ECO:0000313" key="12">
    <source>
        <dbReference type="EMBL" id="QUS37842.1"/>
    </source>
</evidence>
<dbReference type="SMART" id="SM00091">
    <property type="entry name" value="PAS"/>
    <property type="match status" value="2"/>
</dbReference>
<dbReference type="InterPro" id="IPR003018">
    <property type="entry name" value="GAF"/>
</dbReference>